<evidence type="ECO:0000313" key="3">
    <source>
        <dbReference type="Proteomes" id="UP001595799"/>
    </source>
</evidence>
<dbReference type="Gene3D" id="1.10.10.60">
    <property type="entry name" value="Homeodomain-like"/>
    <property type="match status" value="1"/>
</dbReference>
<evidence type="ECO:0000256" key="1">
    <source>
        <dbReference type="SAM" id="MobiDB-lite"/>
    </source>
</evidence>
<protein>
    <recommendedName>
        <fullName evidence="4">Terminase small subunit</fullName>
    </recommendedName>
</protein>
<reference evidence="3" key="1">
    <citation type="journal article" date="2019" name="Int. J. Syst. Evol. Microbiol.">
        <title>The Global Catalogue of Microorganisms (GCM) 10K type strain sequencing project: providing services to taxonomists for standard genome sequencing and annotation.</title>
        <authorList>
            <consortium name="The Broad Institute Genomics Platform"/>
            <consortium name="The Broad Institute Genome Sequencing Center for Infectious Disease"/>
            <person name="Wu L."/>
            <person name="Ma J."/>
        </authorList>
    </citation>
    <scope>NUCLEOTIDE SEQUENCE [LARGE SCALE GENOMIC DNA]</scope>
    <source>
        <strain evidence="3">CECT 8472</strain>
    </source>
</reference>
<proteinExistence type="predicted"/>
<feature type="region of interest" description="Disordered" evidence="1">
    <location>
        <begin position="138"/>
        <end position="164"/>
    </location>
</feature>
<evidence type="ECO:0008006" key="4">
    <source>
        <dbReference type="Google" id="ProtNLM"/>
    </source>
</evidence>
<dbReference type="Pfam" id="PF20901">
    <property type="entry name" value="Sf6_terminase"/>
    <property type="match status" value="1"/>
</dbReference>
<keyword evidence="3" id="KW-1185">Reference proteome</keyword>
<comment type="caution">
    <text evidence="2">The sequence shown here is derived from an EMBL/GenBank/DDBJ whole genome shotgun (WGS) entry which is preliminary data.</text>
</comment>
<gene>
    <name evidence="2" type="ORF">ACFOW6_17785</name>
</gene>
<dbReference type="RefSeq" id="WP_382423774.1">
    <property type="nucleotide sequence ID" value="NZ_JBHSCW010000015.1"/>
</dbReference>
<organism evidence="2 3">
    <name type="scientific">Fodinicurvata halophila</name>
    <dbReference type="NCBI Taxonomy" id="1419723"/>
    <lineage>
        <taxon>Bacteria</taxon>
        <taxon>Pseudomonadati</taxon>
        <taxon>Pseudomonadota</taxon>
        <taxon>Alphaproteobacteria</taxon>
        <taxon>Rhodospirillales</taxon>
        <taxon>Rhodovibrionaceae</taxon>
        <taxon>Fodinicurvata</taxon>
    </lineage>
</organism>
<sequence>MTKRPLDPKRRKPAKFSERTALKLLDGLAAGKTLAELGRQKGMPHPASVSRWIRENPEFAEAVKEARRVGAGAQADQLVAMTHELVDRARDGKLQPGEVAAVREHSNTLRWFLSRWAPSEFGEKPAPQTQVVVNTSLGAESSGPVHGGPYEVTVETTDGVPDSK</sequence>
<name>A0ABV8USF2_9PROT</name>
<dbReference type="InterPro" id="IPR048683">
    <property type="entry name" value="Sf6_terminase"/>
</dbReference>
<dbReference type="Proteomes" id="UP001595799">
    <property type="component" value="Unassembled WGS sequence"/>
</dbReference>
<dbReference type="EMBL" id="JBHSCW010000015">
    <property type="protein sequence ID" value="MFC4353398.1"/>
    <property type="molecule type" value="Genomic_DNA"/>
</dbReference>
<accession>A0ABV8USF2</accession>
<evidence type="ECO:0000313" key="2">
    <source>
        <dbReference type="EMBL" id="MFC4353398.1"/>
    </source>
</evidence>